<evidence type="ECO:0000256" key="14">
    <source>
        <dbReference type="ARBA" id="ARBA00022984"/>
    </source>
</evidence>
<dbReference type="NCBIfam" id="TIGR02071">
    <property type="entry name" value="PBP_1b"/>
    <property type="match status" value="1"/>
</dbReference>
<evidence type="ECO:0000256" key="5">
    <source>
        <dbReference type="ARBA" id="ARBA00007739"/>
    </source>
</evidence>
<evidence type="ECO:0000256" key="13">
    <source>
        <dbReference type="ARBA" id="ARBA00022960"/>
    </source>
</evidence>
<comment type="caution">
    <text evidence="28">The sequence shown here is derived from an EMBL/GenBank/DDBJ whole genome shotgun (WGS) entry which is preliminary data.</text>
</comment>
<accession>A0ABV4BGI1</accession>
<keyword evidence="29" id="KW-1185">Reference proteome</keyword>
<keyword evidence="8" id="KW-0121">Carboxypeptidase</keyword>
<dbReference type="InterPro" id="IPR036950">
    <property type="entry name" value="PBP_transglycosylase"/>
</dbReference>
<dbReference type="InterPro" id="IPR001460">
    <property type="entry name" value="PCN-bd_Tpept"/>
</dbReference>
<evidence type="ECO:0000256" key="1">
    <source>
        <dbReference type="ARBA" id="ARBA00002624"/>
    </source>
</evidence>
<feature type="region of interest" description="Disordered" evidence="24">
    <location>
        <begin position="750"/>
        <end position="804"/>
    </location>
</feature>
<feature type="region of interest" description="Disordered" evidence="24">
    <location>
        <begin position="1"/>
        <end position="22"/>
    </location>
</feature>
<dbReference type="SUPFAM" id="SSF56601">
    <property type="entry name" value="beta-lactamase/transpeptidase-like"/>
    <property type="match status" value="1"/>
</dbReference>
<evidence type="ECO:0000256" key="18">
    <source>
        <dbReference type="ARBA" id="ARBA00023316"/>
    </source>
</evidence>
<evidence type="ECO:0000256" key="22">
    <source>
        <dbReference type="NCBIfam" id="TIGR02071"/>
    </source>
</evidence>
<comment type="similarity">
    <text evidence="4 23">In the C-terminal section; belongs to the transpeptidase family.</text>
</comment>
<evidence type="ECO:0000256" key="15">
    <source>
        <dbReference type="ARBA" id="ARBA00023136"/>
    </source>
</evidence>
<evidence type="ECO:0000313" key="28">
    <source>
        <dbReference type="EMBL" id="MEY6432403.1"/>
    </source>
</evidence>
<evidence type="ECO:0000313" key="29">
    <source>
        <dbReference type="Proteomes" id="UP001564408"/>
    </source>
</evidence>
<comment type="catalytic activity">
    <reaction evidence="21">
        <text>[GlcNAc-(1-&gt;4)-Mur2Ac(oyl-L-Ala-gamma-D-Glu-L-Lys-D-Ala-D-Ala)](n)-di-trans,octa-cis-undecaprenyl diphosphate + beta-D-GlcNAc-(1-&gt;4)-Mur2Ac(oyl-L-Ala-gamma-D-Glu-L-Lys-D-Ala-D-Ala)-di-trans,octa-cis-undecaprenyl diphosphate = [GlcNAc-(1-&gt;4)-Mur2Ac(oyl-L-Ala-gamma-D-Glu-L-Lys-D-Ala-D-Ala)](n+1)-di-trans,octa-cis-undecaprenyl diphosphate + di-trans,octa-cis-undecaprenyl diphosphate + H(+)</text>
        <dbReference type="Rhea" id="RHEA:23708"/>
        <dbReference type="Rhea" id="RHEA-COMP:9602"/>
        <dbReference type="Rhea" id="RHEA-COMP:9603"/>
        <dbReference type="ChEBI" id="CHEBI:15378"/>
        <dbReference type="ChEBI" id="CHEBI:58405"/>
        <dbReference type="ChEBI" id="CHEBI:60033"/>
        <dbReference type="ChEBI" id="CHEBI:78435"/>
        <dbReference type="EC" id="2.4.99.28"/>
    </reaction>
</comment>
<dbReference type="InterPro" id="IPR028166">
    <property type="entry name" value="UB2H"/>
</dbReference>
<dbReference type="Pfam" id="PF00905">
    <property type="entry name" value="Transpeptidase"/>
    <property type="match status" value="1"/>
</dbReference>
<keyword evidence="17" id="KW-0511">Multifunctional enzyme</keyword>
<comment type="pathway">
    <text evidence="3 23">Cell wall biogenesis; peptidoglycan biosynthesis.</text>
</comment>
<feature type="domain" description="Penicillin-binding protein transpeptidase" evidence="25">
    <location>
        <begin position="444"/>
        <end position="705"/>
    </location>
</feature>
<reference evidence="28 29" key="1">
    <citation type="submission" date="2024-05" db="EMBL/GenBank/DDBJ databases">
        <title>Genome Sequence and Characterization of the New Strain Purple Sulfur Bacterium of Genus Thioalkalicoccus.</title>
        <authorList>
            <person name="Bryantseva I.A."/>
            <person name="Kyndt J.A."/>
            <person name="Imhoff J.F."/>
        </authorList>
    </citation>
    <scope>NUCLEOTIDE SEQUENCE [LARGE SCALE GENOMIC DNA]</scope>
    <source>
        <strain evidence="28 29">Um2</strain>
    </source>
</reference>
<gene>
    <name evidence="28" type="primary">mrcB</name>
    <name evidence="28" type="ORF">ABC977_08295</name>
</gene>
<evidence type="ECO:0000256" key="17">
    <source>
        <dbReference type="ARBA" id="ARBA00023268"/>
    </source>
</evidence>
<protein>
    <recommendedName>
        <fullName evidence="6 22">Penicillin-binding protein 1B</fullName>
        <shortName evidence="23">PBP-1b</shortName>
        <shortName evidence="23">PBP1b</shortName>
    </recommendedName>
    <alternativeName>
        <fullName evidence="19 23">Murein polymerase</fullName>
    </alternativeName>
</protein>
<dbReference type="PANTHER" id="PTHR32282:SF11">
    <property type="entry name" value="PENICILLIN-BINDING PROTEIN 1B"/>
    <property type="match status" value="1"/>
</dbReference>
<evidence type="ECO:0000256" key="11">
    <source>
        <dbReference type="ARBA" id="ARBA00022679"/>
    </source>
</evidence>
<comment type="catalytic activity">
    <reaction evidence="20">
        <text>Preferential cleavage: (Ac)2-L-Lys-D-Ala-|-D-Ala. Also transpeptidation of peptidyl-alanyl moieties that are N-acyl substituents of D-alanine.</text>
        <dbReference type="EC" id="3.4.16.4"/>
    </reaction>
</comment>
<keyword evidence="14 23" id="KW-0573">Peptidoglycan synthesis</keyword>
<feature type="domain" description="Bifunctional transglycosylase second" evidence="27">
    <location>
        <begin position="81"/>
        <end position="165"/>
    </location>
</feature>
<sequence>MAKARKPASRAKRRTRTTAKRNRRRPFRVGSLLLSWLLLVVVGLGAALAVYGLHLDSLVRDKFEGQRWALPARVWAQPLELYVGRPLTAEQLRAELDRLHYRPVAAPERPGTYAMRDDRILVRTRPFRFWDGAEADRYLSVRFADGKISRLADAGDGRDVALARLDAALIASIYPTHNEDRNLVRRADLPDLLVQTLLVVEDRGFYEHFGLDLRAIIRAAVRNVQAGGVVEGASTLTQQLVKNFYLTQDRTLERKLKEAYMAVLLERRYSKDEILEAYVNEIFLGQDRSRAIHGFGLAARFYFNSSLDELGIPETAMLVGLIQGPSRYDPRRFPERALQRRNLVIELMAEYGVISRAEADQAKQATLGLREGGGRPTGDYPAFLQLVRRQLQRDYRDEDLRSEGLNIFTTLDPVIQSELESATRERMPALDRGRSFPVGTLETAAVVTSVFQAEVLAMVGGRDPSFAGFNRALDAVRPIGSLVKPAIYLDALSRPERYTLVSTLSDRPVSLIAGDGKRWEPKNFDRKVYGSVELYDALARSLNLATVNLGLDLGVREVARTLANLGVARSFPVVPAVLLGSVSLTPLEVAQAYHTLANGGFRSPLRAIREVVDAEGRPLNRYPLAVEAVADPQAVYLTTWAMRKVIEQGTARSLSQRLPAGLTMAGKTGTTDGLRDSWFAGFSGDKVAVVWVGRDDNQPAGYTGGSGALVLWGDVMTRIDNEPLPDFAPEGIQLVQVVCGRTMMVPFKQGSTRMSCGRHRPQGGPDDETAAVAESPPSAADDGSAATRSSRRADRGDNFFLPGF</sequence>
<dbReference type="EMBL" id="JBDKXB010000008">
    <property type="protein sequence ID" value="MEY6432403.1"/>
    <property type="molecule type" value="Genomic_DNA"/>
</dbReference>
<evidence type="ECO:0000256" key="23">
    <source>
        <dbReference type="PIRNR" id="PIRNR002799"/>
    </source>
</evidence>
<evidence type="ECO:0000256" key="21">
    <source>
        <dbReference type="ARBA" id="ARBA00049902"/>
    </source>
</evidence>
<evidence type="ECO:0000259" key="27">
    <source>
        <dbReference type="Pfam" id="PF14814"/>
    </source>
</evidence>
<keyword evidence="15" id="KW-0472">Membrane</keyword>
<name>A0ABV4BGI1_9GAMM</name>
<evidence type="ECO:0000256" key="19">
    <source>
        <dbReference type="ARBA" id="ARBA00032454"/>
    </source>
</evidence>
<dbReference type="RefSeq" id="WP_369666790.1">
    <property type="nucleotide sequence ID" value="NZ_JBDKXB010000008.1"/>
</dbReference>
<keyword evidence="9" id="KW-0645">Protease</keyword>
<comment type="function">
    <text evidence="1 23">Cell wall formation. Synthesis of cross-linked peptidoglycan from the lipid intermediates. The enzyme has a penicillin-insensitive transglycosylase N-terminal domain (formation of linear glycan strands) and a penicillin-sensitive transpeptidase C-terminal domain (cross-linking of the peptide subunits).</text>
</comment>
<evidence type="ECO:0000256" key="7">
    <source>
        <dbReference type="ARBA" id="ARBA00022475"/>
    </source>
</evidence>
<dbReference type="PIRSF" id="PIRSF002799">
    <property type="entry name" value="PBP_1b"/>
    <property type="match status" value="1"/>
</dbReference>
<keyword evidence="16" id="KW-0046">Antibiotic resistance</keyword>
<evidence type="ECO:0000256" key="20">
    <source>
        <dbReference type="ARBA" id="ARBA00034000"/>
    </source>
</evidence>
<evidence type="ECO:0000256" key="9">
    <source>
        <dbReference type="ARBA" id="ARBA00022670"/>
    </source>
</evidence>
<feature type="compositionally biased region" description="Low complexity" evidence="24">
    <location>
        <begin position="773"/>
        <end position="788"/>
    </location>
</feature>
<dbReference type="SUPFAM" id="SSF53955">
    <property type="entry name" value="Lysozyme-like"/>
    <property type="match status" value="1"/>
</dbReference>
<dbReference type="PANTHER" id="PTHR32282">
    <property type="entry name" value="BINDING PROTEIN TRANSPEPTIDASE, PUTATIVE-RELATED"/>
    <property type="match status" value="1"/>
</dbReference>
<keyword evidence="11 23" id="KW-0808">Transferase</keyword>
<dbReference type="InterPro" id="IPR011813">
    <property type="entry name" value="PBP_1b"/>
</dbReference>
<dbReference type="InterPro" id="IPR001264">
    <property type="entry name" value="Glyco_trans_51"/>
</dbReference>
<evidence type="ECO:0000256" key="3">
    <source>
        <dbReference type="ARBA" id="ARBA00004752"/>
    </source>
</evidence>
<dbReference type="InterPro" id="IPR023346">
    <property type="entry name" value="Lysozyme-like_dom_sf"/>
</dbReference>
<evidence type="ECO:0000256" key="6">
    <source>
        <dbReference type="ARBA" id="ARBA00018637"/>
    </source>
</evidence>
<dbReference type="Proteomes" id="UP001564408">
    <property type="component" value="Unassembled WGS sequence"/>
</dbReference>
<dbReference type="InterPro" id="IPR050396">
    <property type="entry name" value="Glycosyltr_51/Transpeptidase"/>
</dbReference>
<proteinExistence type="inferred from homology"/>
<evidence type="ECO:0000256" key="2">
    <source>
        <dbReference type="ARBA" id="ARBA00004236"/>
    </source>
</evidence>
<dbReference type="Pfam" id="PF14814">
    <property type="entry name" value="UB2H"/>
    <property type="match status" value="1"/>
</dbReference>
<comment type="similarity">
    <text evidence="5 23">In the N-terminal section; belongs to the glycosyltransferase 51 family.</text>
</comment>
<keyword evidence="13 23" id="KW-0133">Cell shape</keyword>
<keyword evidence="10 23" id="KW-0328">Glycosyltransferase</keyword>
<feature type="domain" description="Glycosyl transferase family 51" evidence="26">
    <location>
        <begin position="171"/>
        <end position="348"/>
    </location>
</feature>
<dbReference type="InterPro" id="IPR012338">
    <property type="entry name" value="Beta-lactam/transpept-like"/>
</dbReference>
<comment type="subcellular location">
    <subcellularLocation>
        <location evidence="2">Cell membrane</location>
    </subcellularLocation>
</comment>
<evidence type="ECO:0000256" key="12">
    <source>
        <dbReference type="ARBA" id="ARBA00022801"/>
    </source>
</evidence>
<dbReference type="Pfam" id="PF00912">
    <property type="entry name" value="Transgly"/>
    <property type="match status" value="1"/>
</dbReference>
<evidence type="ECO:0000256" key="16">
    <source>
        <dbReference type="ARBA" id="ARBA00023251"/>
    </source>
</evidence>
<organism evidence="28 29">
    <name type="scientific">Thioalkalicoccus limnaeus</name>
    <dbReference type="NCBI Taxonomy" id="120681"/>
    <lineage>
        <taxon>Bacteria</taxon>
        <taxon>Pseudomonadati</taxon>
        <taxon>Pseudomonadota</taxon>
        <taxon>Gammaproteobacteria</taxon>
        <taxon>Chromatiales</taxon>
        <taxon>Chromatiaceae</taxon>
        <taxon>Thioalkalicoccus</taxon>
    </lineage>
</organism>
<evidence type="ECO:0000259" key="25">
    <source>
        <dbReference type="Pfam" id="PF00905"/>
    </source>
</evidence>
<evidence type="ECO:0000259" key="26">
    <source>
        <dbReference type="Pfam" id="PF00912"/>
    </source>
</evidence>
<dbReference type="Gene3D" id="3.30.2060.10">
    <property type="entry name" value="Penicillin-binding protein 1b domain"/>
    <property type="match status" value="1"/>
</dbReference>
<dbReference type="Gene3D" id="3.40.710.10">
    <property type="entry name" value="DD-peptidase/beta-lactamase superfamily"/>
    <property type="match status" value="1"/>
</dbReference>
<evidence type="ECO:0000256" key="8">
    <source>
        <dbReference type="ARBA" id="ARBA00022645"/>
    </source>
</evidence>
<keyword evidence="7" id="KW-1003">Cell membrane</keyword>
<evidence type="ECO:0000256" key="4">
    <source>
        <dbReference type="ARBA" id="ARBA00007090"/>
    </source>
</evidence>
<keyword evidence="12" id="KW-0378">Hydrolase</keyword>
<evidence type="ECO:0000256" key="24">
    <source>
        <dbReference type="SAM" id="MobiDB-lite"/>
    </source>
</evidence>
<dbReference type="Gene3D" id="1.10.3810.10">
    <property type="entry name" value="Biosynthetic peptidoglycan transglycosylase-like"/>
    <property type="match status" value="1"/>
</dbReference>
<keyword evidence="18 23" id="KW-0961">Cell wall biogenesis/degradation</keyword>
<evidence type="ECO:0000256" key="10">
    <source>
        <dbReference type="ARBA" id="ARBA00022676"/>
    </source>
</evidence>